<feature type="region of interest" description="Disordered" evidence="1">
    <location>
        <begin position="59"/>
        <end position="79"/>
    </location>
</feature>
<proteinExistence type="predicted"/>
<evidence type="ECO:0000256" key="1">
    <source>
        <dbReference type="SAM" id="MobiDB-lite"/>
    </source>
</evidence>
<name>A0A927BNN7_STRGL</name>
<evidence type="ECO:0000313" key="2">
    <source>
        <dbReference type="EMBL" id="MBD2829945.1"/>
    </source>
</evidence>
<gene>
    <name evidence="2" type="ORF">ID875_21525</name>
</gene>
<dbReference type="EMBL" id="JACWUS010000005">
    <property type="protein sequence ID" value="MBD2829945.1"/>
    <property type="molecule type" value="Genomic_DNA"/>
</dbReference>
<dbReference type="AlphaFoldDB" id="A0A927BNN7"/>
<comment type="caution">
    <text evidence="2">The sequence shown here is derived from an EMBL/GenBank/DDBJ whole genome shotgun (WGS) entry which is preliminary data.</text>
</comment>
<reference evidence="2" key="1">
    <citation type="journal article" date="2020" name="PLoS ONE">
        <title>Isolation and characterization of Streptomyces bacteriophages and Streptomyces strains encoding biosynthetic arsenals: Streptomyces strains and phages for antibiotic discovery.</title>
        <authorList>
            <person name="Montano E.T."/>
            <person name="Nideffer J.F."/>
            <person name="Brumage L."/>
            <person name="Erb M."/>
            <person name="Derman A.I."/>
            <person name="Davis J.P."/>
            <person name="Estrada E."/>
            <person name="Fu S."/>
            <person name="Le D."/>
            <person name="Vuppala A."/>
            <person name="Tran C."/>
            <person name="Luterstein E."/>
            <person name="Lakkaraju S."/>
            <person name="Panchagnula S."/>
            <person name="Ren C."/>
            <person name="Doan J."/>
            <person name="Tran S."/>
            <person name="Soriano J."/>
            <person name="Fujita Y."/>
            <person name="Gutala P."/>
            <person name="Fujii Q."/>
            <person name="Lee M."/>
            <person name="Bui A."/>
            <person name="Villarreal C."/>
            <person name="Shing S.R."/>
            <person name="Kim S."/>
            <person name="Freeman D."/>
            <person name="Racha V."/>
            <person name="Ho A."/>
            <person name="Kumar P."/>
            <person name="Falah K."/>
            <person name="Dawson T."/>
            <person name="Enustun E."/>
            <person name="Prichard A."/>
            <person name="Gomez A."/>
            <person name="Khanna K."/>
            <person name="Trigg S."/>
            <person name="Fernandez L."/>
            <person name="Pogliano K."/>
            <person name="Pogliano J."/>
        </authorList>
    </citation>
    <scope>NUCLEOTIDE SEQUENCE</scope>
    <source>
        <strain evidence="2">QF2</strain>
    </source>
</reference>
<protein>
    <submittedName>
        <fullName evidence="2">Uncharacterized protein</fullName>
    </submittedName>
</protein>
<accession>A0A927BNN7</accession>
<organism evidence="2">
    <name type="scientific">Streptomyces globisporus</name>
    <dbReference type="NCBI Taxonomy" id="1908"/>
    <lineage>
        <taxon>Bacteria</taxon>
        <taxon>Bacillati</taxon>
        <taxon>Actinomycetota</taxon>
        <taxon>Actinomycetes</taxon>
        <taxon>Kitasatosporales</taxon>
        <taxon>Streptomycetaceae</taxon>
        <taxon>Streptomyces</taxon>
    </lineage>
</organism>
<sequence length="79" mass="7557">MTKEELAALAAPGKTGRVRGKLPTGKVLDVSIVSLGADGKKTAAGGGKAAAAFAAAKSGKGAAGRAPPRPGYRAAAAGR</sequence>